<dbReference type="AlphaFoldDB" id="A0A2U1MHY6"/>
<evidence type="ECO:0000256" key="1">
    <source>
        <dbReference type="SAM" id="MobiDB-lite"/>
    </source>
</evidence>
<evidence type="ECO:0000313" key="3">
    <source>
        <dbReference type="Proteomes" id="UP000245207"/>
    </source>
</evidence>
<reference evidence="2 3" key="1">
    <citation type="journal article" date="2018" name="Mol. Plant">
        <title>The genome of Artemisia annua provides insight into the evolution of Asteraceae family and artemisinin biosynthesis.</title>
        <authorList>
            <person name="Shen Q."/>
            <person name="Zhang L."/>
            <person name="Liao Z."/>
            <person name="Wang S."/>
            <person name="Yan T."/>
            <person name="Shi P."/>
            <person name="Liu M."/>
            <person name="Fu X."/>
            <person name="Pan Q."/>
            <person name="Wang Y."/>
            <person name="Lv Z."/>
            <person name="Lu X."/>
            <person name="Zhang F."/>
            <person name="Jiang W."/>
            <person name="Ma Y."/>
            <person name="Chen M."/>
            <person name="Hao X."/>
            <person name="Li L."/>
            <person name="Tang Y."/>
            <person name="Lv G."/>
            <person name="Zhou Y."/>
            <person name="Sun X."/>
            <person name="Brodelius P.E."/>
            <person name="Rose J.K.C."/>
            <person name="Tang K."/>
        </authorList>
    </citation>
    <scope>NUCLEOTIDE SEQUENCE [LARGE SCALE GENOMIC DNA]</scope>
    <source>
        <strain evidence="3">cv. Huhao1</strain>
        <tissue evidence="2">Leaf</tissue>
    </source>
</reference>
<name>A0A2U1MHY6_ARTAN</name>
<protein>
    <submittedName>
        <fullName evidence="2">Uncharacterized protein</fullName>
    </submittedName>
</protein>
<feature type="compositionally biased region" description="Acidic residues" evidence="1">
    <location>
        <begin position="31"/>
        <end position="51"/>
    </location>
</feature>
<accession>A0A2U1MHY6</accession>
<feature type="region of interest" description="Disordered" evidence="1">
    <location>
        <begin position="25"/>
        <end position="73"/>
    </location>
</feature>
<sequence>MKELINIKRTKGVLDQLENKEVVVLEKDSNTDDAEKEVEDEQEEVITEEVEPSLARKRKSEPGNMDLPKMPKT</sequence>
<keyword evidence="3" id="KW-1185">Reference proteome</keyword>
<dbReference type="Proteomes" id="UP000245207">
    <property type="component" value="Unassembled WGS sequence"/>
</dbReference>
<comment type="caution">
    <text evidence="2">The sequence shown here is derived from an EMBL/GenBank/DDBJ whole genome shotgun (WGS) entry which is preliminary data.</text>
</comment>
<dbReference type="EMBL" id="PKPP01005244">
    <property type="protein sequence ID" value="PWA60842.1"/>
    <property type="molecule type" value="Genomic_DNA"/>
</dbReference>
<proteinExistence type="predicted"/>
<organism evidence="2 3">
    <name type="scientific">Artemisia annua</name>
    <name type="common">Sweet wormwood</name>
    <dbReference type="NCBI Taxonomy" id="35608"/>
    <lineage>
        <taxon>Eukaryota</taxon>
        <taxon>Viridiplantae</taxon>
        <taxon>Streptophyta</taxon>
        <taxon>Embryophyta</taxon>
        <taxon>Tracheophyta</taxon>
        <taxon>Spermatophyta</taxon>
        <taxon>Magnoliopsida</taxon>
        <taxon>eudicotyledons</taxon>
        <taxon>Gunneridae</taxon>
        <taxon>Pentapetalae</taxon>
        <taxon>asterids</taxon>
        <taxon>campanulids</taxon>
        <taxon>Asterales</taxon>
        <taxon>Asteraceae</taxon>
        <taxon>Asteroideae</taxon>
        <taxon>Anthemideae</taxon>
        <taxon>Artemisiinae</taxon>
        <taxon>Artemisia</taxon>
    </lineage>
</organism>
<gene>
    <name evidence="2" type="ORF">CTI12_AA378830</name>
</gene>
<evidence type="ECO:0000313" key="2">
    <source>
        <dbReference type="EMBL" id="PWA60842.1"/>
    </source>
</evidence>